<organism evidence="1 2">
    <name type="scientific">Batillaria attramentaria</name>
    <dbReference type="NCBI Taxonomy" id="370345"/>
    <lineage>
        <taxon>Eukaryota</taxon>
        <taxon>Metazoa</taxon>
        <taxon>Spiralia</taxon>
        <taxon>Lophotrochozoa</taxon>
        <taxon>Mollusca</taxon>
        <taxon>Gastropoda</taxon>
        <taxon>Caenogastropoda</taxon>
        <taxon>Sorbeoconcha</taxon>
        <taxon>Cerithioidea</taxon>
        <taxon>Batillariidae</taxon>
        <taxon>Batillaria</taxon>
    </lineage>
</organism>
<gene>
    <name evidence="1" type="ORF">BaRGS_00028620</name>
</gene>
<evidence type="ECO:0000313" key="2">
    <source>
        <dbReference type="Proteomes" id="UP001519460"/>
    </source>
</evidence>
<keyword evidence="2" id="KW-1185">Reference proteome</keyword>
<name>A0ABD0JZQ5_9CAEN</name>
<sequence length="92" mass="10481">MHLPADTHVKTVTDLCSSLFCTSATTNCKVSKSACSWKRAVFQRKQEHTEQKERDRKKICMSLNYAGASISPSVRSFQWCVRVMPILTLRSE</sequence>
<dbReference type="AlphaFoldDB" id="A0ABD0JZQ5"/>
<protein>
    <submittedName>
        <fullName evidence="1">Uncharacterized protein</fullName>
    </submittedName>
</protein>
<dbReference type="Proteomes" id="UP001519460">
    <property type="component" value="Unassembled WGS sequence"/>
</dbReference>
<dbReference type="EMBL" id="JACVVK020000287">
    <property type="protein sequence ID" value="KAK7480136.1"/>
    <property type="molecule type" value="Genomic_DNA"/>
</dbReference>
<proteinExistence type="predicted"/>
<reference evidence="1 2" key="1">
    <citation type="journal article" date="2023" name="Sci. Data">
        <title>Genome assembly of the Korean intertidal mud-creeper Batillaria attramentaria.</title>
        <authorList>
            <person name="Patra A.K."/>
            <person name="Ho P.T."/>
            <person name="Jun S."/>
            <person name="Lee S.J."/>
            <person name="Kim Y."/>
            <person name="Won Y.J."/>
        </authorList>
    </citation>
    <scope>NUCLEOTIDE SEQUENCE [LARGE SCALE GENOMIC DNA]</scope>
    <source>
        <strain evidence="1">Wonlab-2016</strain>
    </source>
</reference>
<accession>A0ABD0JZQ5</accession>
<evidence type="ECO:0000313" key="1">
    <source>
        <dbReference type="EMBL" id="KAK7480136.1"/>
    </source>
</evidence>
<comment type="caution">
    <text evidence="1">The sequence shown here is derived from an EMBL/GenBank/DDBJ whole genome shotgun (WGS) entry which is preliminary data.</text>
</comment>
<feature type="non-terminal residue" evidence="1">
    <location>
        <position position="92"/>
    </location>
</feature>